<evidence type="ECO:0000256" key="2">
    <source>
        <dbReference type="ARBA" id="ARBA00022540"/>
    </source>
</evidence>
<dbReference type="EMBL" id="CP054532">
    <property type="protein sequence ID" value="QSL64215.1"/>
    <property type="molecule type" value="Genomic_DNA"/>
</dbReference>
<gene>
    <name evidence="8" type="ORF">MERGE_000370</name>
</gene>
<name>A0A899FVA2_9ASCO</name>
<comment type="subcellular location">
    <subcellularLocation>
        <location evidence="4">Cytoplasm</location>
    </subcellularLocation>
</comment>
<dbReference type="HAMAP" id="MF_03011">
    <property type="entry name" value="eIF3l"/>
    <property type="match status" value="1"/>
</dbReference>
<dbReference type="GO" id="GO:0016282">
    <property type="term" value="C:eukaryotic 43S preinitiation complex"/>
    <property type="evidence" value="ECO:0007669"/>
    <property type="project" value="UniProtKB-UniRule"/>
</dbReference>
<keyword evidence="9" id="KW-1185">Reference proteome</keyword>
<evidence type="ECO:0000256" key="4">
    <source>
        <dbReference type="HAMAP-Rule" id="MF_03011"/>
    </source>
</evidence>
<sequence>MQAEEFLKISEEKTGPSLEQETKKQAKKIRRCGICKKVGHSRNVCPNNKDLNVPFEWNKSTETFCGMITPTHGKANNIPLTKNNKKRKPESNLSNGAKTPTNSELGCTNITQKTPCSMGKSKSRKKINMNLYSEDNKENGTFSHVHPFKVSNSLEEIIPSMDFLFPYENTKWYESMEYSVDFENIQPGSRKDMLAFCKFNSYKKINYEDILDDSPLFKPLSNSIFDFIEDEMGKNEAAENNLEYYDSSAEITEGLLNEEEYDDQNIFYSTRPEISLGSVIPDSVRGFITYFHNAMLQNNVYELHGCYENLFTKLTDRYYKNTSWPDAETISPLVNDDTNFIILYRELYFRHIYAKLQPTIEQRFQSYDNYCDLFNLILNSETPVNLELPNHWAWDIVDEFIYQFQTFCNYKNRLSKRSEDEIHELRENPQIWSTYSVLNVLYSLIQKSKINEQFIEIKNGRNPNEVAGEFGSQNLYRMLGYFSIIGLLRVHCLLGDFTLALKTMDNIELNKKGFFGWGGNLTLTFTAYYYVGFSYMMLHRYIDAIKAFSHVLFISRTKLYQNRSIQYDHISKKSDQMYALLAICIALCPIRIDDNLYILLREKYGEQLLKMQRGGPESIPVFSELFSFSCPKFISPLSPDFDNSSGTIIEHQQHHLKIFISNIENQMMLPALKSYLKLYTTMHLDKITSYLEISPENLRTLLLVYKQKSKQVRWSQGSLLNGEIINTSDIEFTLQGHIIHITEVKTTRQYANYFMKIIKQLKRLSLNLANL</sequence>
<keyword evidence="2 4" id="KW-0396">Initiation factor</keyword>
<evidence type="ECO:0000313" key="9">
    <source>
        <dbReference type="Proteomes" id="UP000663699"/>
    </source>
</evidence>
<dbReference type="OrthoDB" id="15082at2759"/>
<feature type="transmembrane region" description="Helical" evidence="6">
    <location>
        <begin position="478"/>
        <end position="501"/>
    </location>
</feature>
<dbReference type="PROSITE" id="PS50250">
    <property type="entry name" value="PCI"/>
    <property type="match status" value="1"/>
</dbReference>
<keyword evidence="6" id="KW-0812">Transmembrane</keyword>
<feature type="region of interest" description="Disordered" evidence="5">
    <location>
        <begin position="1"/>
        <end position="23"/>
    </location>
</feature>
<evidence type="ECO:0000313" key="8">
    <source>
        <dbReference type="EMBL" id="QSL64215.1"/>
    </source>
</evidence>
<feature type="transmembrane region" description="Helical" evidence="6">
    <location>
        <begin position="513"/>
        <end position="531"/>
    </location>
</feature>
<dbReference type="GO" id="GO:0001732">
    <property type="term" value="P:formation of cytoplasmic translation initiation complex"/>
    <property type="evidence" value="ECO:0007669"/>
    <property type="project" value="UniProtKB-UniRule"/>
</dbReference>
<accession>A0A899FVA2</accession>
<keyword evidence="6" id="KW-0472">Membrane</keyword>
<dbReference type="PANTHER" id="PTHR13242">
    <property type="entry name" value="EUKARYOTIC TRANSLATION INITIATION FACTOR 3"/>
    <property type="match status" value="1"/>
</dbReference>
<evidence type="ECO:0000256" key="6">
    <source>
        <dbReference type="SAM" id="Phobius"/>
    </source>
</evidence>
<keyword evidence="1 4" id="KW-0963">Cytoplasm</keyword>
<evidence type="ECO:0000256" key="3">
    <source>
        <dbReference type="ARBA" id="ARBA00022917"/>
    </source>
</evidence>
<dbReference type="Proteomes" id="UP000663699">
    <property type="component" value="Chromosome 1"/>
</dbReference>
<dbReference type="GO" id="GO:0005852">
    <property type="term" value="C:eukaryotic translation initiation factor 3 complex"/>
    <property type="evidence" value="ECO:0007669"/>
    <property type="project" value="UniProtKB-UniRule"/>
</dbReference>
<keyword evidence="6" id="KW-1133">Transmembrane helix</keyword>
<comment type="subunit">
    <text evidence="4">Component of the eukaryotic translation initiation factor 3 (eIF-3) complex.</text>
</comment>
<feature type="compositionally biased region" description="Polar residues" evidence="5">
    <location>
        <begin position="91"/>
        <end position="106"/>
    </location>
</feature>
<organism evidence="8 9">
    <name type="scientific">Pneumocystis wakefieldiae</name>
    <dbReference type="NCBI Taxonomy" id="38082"/>
    <lineage>
        <taxon>Eukaryota</taxon>
        <taxon>Fungi</taxon>
        <taxon>Dikarya</taxon>
        <taxon>Ascomycota</taxon>
        <taxon>Taphrinomycotina</taxon>
        <taxon>Pneumocystomycetes</taxon>
        <taxon>Pneumocystaceae</taxon>
        <taxon>Pneumocystis</taxon>
    </lineage>
</organism>
<feature type="domain" description="PCI" evidence="7">
    <location>
        <begin position="533"/>
        <end position="748"/>
    </location>
</feature>
<evidence type="ECO:0000259" key="7">
    <source>
        <dbReference type="PROSITE" id="PS50250"/>
    </source>
</evidence>
<evidence type="ECO:0000256" key="1">
    <source>
        <dbReference type="ARBA" id="ARBA00022490"/>
    </source>
</evidence>
<feature type="region of interest" description="Disordered" evidence="5">
    <location>
        <begin position="72"/>
        <end position="106"/>
    </location>
</feature>
<comment type="similarity">
    <text evidence="4">Belongs to the eIF-3 subunit L family.</text>
</comment>
<dbReference type="GO" id="GO:0003743">
    <property type="term" value="F:translation initiation factor activity"/>
    <property type="evidence" value="ECO:0007669"/>
    <property type="project" value="UniProtKB-UniRule"/>
</dbReference>
<dbReference type="InterPro" id="IPR019382">
    <property type="entry name" value="eIF3l"/>
</dbReference>
<proteinExistence type="inferred from homology"/>
<dbReference type="Pfam" id="PF10255">
    <property type="entry name" value="Paf67"/>
    <property type="match status" value="1"/>
</dbReference>
<dbReference type="GO" id="GO:0033290">
    <property type="term" value="C:eukaryotic 48S preinitiation complex"/>
    <property type="evidence" value="ECO:0007669"/>
    <property type="project" value="UniProtKB-UniRule"/>
</dbReference>
<keyword evidence="3 4" id="KW-0648">Protein biosynthesis</keyword>
<dbReference type="InterPro" id="IPR000717">
    <property type="entry name" value="PCI_dom"/>
</dbReference>
<reference evidence="8" key="1">
    <citation type="submission" date="2020-06" db="EMBL/GenBank/DDBJ databases">
        <title>Genomes of multiple members of Pneumocystis genus reveal paths to human pathogen Pneumocystis jirovecii.</title>
        <authorList>
            <person name="Cisse O.H."/>
            <person name="Ma L."/>
            <person name="Dekker J."/>
            <person name="Khil P."/>
            <person name="Jo J."/>
            <person name="Brenchley J."/>
            <person name="Blair R."/>
            <person name="Pahar B."/>
            <person name="Chabe M."/>
            <person name="Van Rompay K.A."/>
            <person name="Keesler R."/>
            <person name="Sukura A."/>
            <person name="Hirsch V."/>
            <person name="Kutty G."/>
            <person name="Liu Y."/>
            <person name="Peng L."/>
            <person name="Chen J."/>
            <person name="Song J."/>
            <person name="Weissenbacher-Lang C."/>
            <person name="Xu J."/>
            <person name="Upham N.S."/>
            <person name="Stajich J.E."/>
            <person name="Cuomo C.A."/>
            <person name="Cushion M.T."/>
            <person name="Kovacs J.A."/>
        </authorList>
    </citation>
    <scope>NUCLEOTIDE SEQUENCE</scope>
    <source>
        <strain evidence="8">2A</strain>
    </source>
</reference>
<evidence type="ECO:0000256" key="5">
    <source>
        <dbReference type="SAM" id="MobiDB-lite"/>
    </source>
</evidence>
<comment type="function">
    <text evidence="4">Component of the eukaryotic translation initiation factor 3 (eIF-3) complex, which is involved in protein synthesis of a specialized repertoire of mRNAs and, together with other initiation factors, stimulates binding of mRNA and methionyl-tRNAi to the 40S ribosome. The eIF-3 complex specifically targets and initiates translation of a subset of mRNAs involved in cell proliferation.</text>
</comment>
<protein>
    <recommendedName>
        <fullName evidence="4">Eukaryotic translation initiation factor 3 subunit L</fullName>
        <shortName evidence="4">eIF3l</shortName>
    </recommendedName>
</protein>
<dbReference type="AlphaFoldDB" id="A0A899FVA2"/>
<dbReference type="PANTHER" id="PTHR13242:SF0">
    <property type="entry name" value="EUKARYOTIC TRANSLATION INITIATION FACTOR 3 SUBUNIT L"/>
    <property type="match status" value="1"/>
</dbReference>